<dbReference type="PANTHER" id="PTHR37299:SF1">
    <property type="entry name" value="STAGE 0 SPORULATION PROTEIN A HOMOLOG"/>
    <property type="match status" value="1"/>
</dbReference>
<dbReference type="GO" id="GO:0003677">
    <property type="term" value="F:DNA binding"/>
    <property type="evidence" value="ECO:0007669"/>
    <property type="project" value="InterPro"/>
</dbReference>
<dbReference type="RefSeq" id="WP_171626359.1">
    <property type="nucleotide sequence ID" value="NZ_JABBPG010000004.1"/>
</dbReference>
<dbReference type="InterPro" id="IPR046947">
    <property type="entry name" value="LytR-like"/>
</dbReference>
<keyword evidence="1" id="KW-0902">Two-component regulatory system</keyword>
<evidence type="ECO:0000256" key="2">
    <source>
        <dbReference type="SAM" id="Phobius"/>
    </source>
</evidence>
<keyword evidence="2" id="KW-1133">Transmembrane helix</keyword>
<dbReference type="GO" id="GO:0000156">
    <property type="term" value="F:phosphorelay response regulator activity"/>
    <property type="evidence" value="ECO:0007669"/>
    <property type="project" value="InterPro"/>
</dbReference>
<dbReference type="EMBL" id="JABBPG010000004">
    <property type="protein sequence ID" value="NOU51299.1"/>
    <property type="molecule type" value="Genomic_DNA"/>
</dbReference>
<evidence type="ECO:0000313" key="5">
    <source>
        <dbReference type="Proteomes" id="UP000586305"/>
    </source>
</evidence>
<evidence type="ECO:0000256" key="1">
    <source>
        <dbReference type="ARBA" id="ARBA00023012"/>
    </source>
</evidence>
<gene>
    <name evidence="4" type="ORF">HG263_12250</name>
</gene>
<keyword evidence="2" id="KW-0812">Transmembrane</keyword>
<keyword evidence="2" id="KW-0472">Membrane</keyword>
<dbReference type="AlphaFoldDB" id="A0A849VCA9"/>
<dbReference type="InterPro" id="IPR007492">
    <property type="entry name" value="LytTR_DNA-bd_dom"/>
</dbReference>
<keyword evidence="5" id="KW-1185">Reference proteome</keyword>
<feature type="transmembrane region" description="Helical" evidence="2">
    <location>
        <begin position="56"/>
        <end position="76"/>
    </location>
</feature>
<feature type="transmembrane region" description="Helical" evidence="2">
    <location>
        <begin position="119"/>
        <end position="138"/>
    </location>
</feature>
<feature type="domain" description="HTH LytTR-type" evidence="3">
    <location>
        <begin position="164"/>
        <end position="258"/>
    </location>
</feature>
<dbReference type="PROSITE" id="PS50930">
    <property type="entry name" value="HTH_LYTTR"/>
    <property type="match status" value="1"/>
</dbReference>
<accession>A0A849VCA9</accession>
<organism evidence="4 5">
    <name type="scientific">Pseudoalteromonas caenipelagi</name>
    <dbReference type="NCBI Taxonomy" id="2726988"/>
    <lineage>
        <taxon>Bacteria</taxon>
        <taxon>Pseudomonadati</taxon>
        <taxon>Pseudomonadota</taxon>
        <taxon>Gammaproteobacteria</taxon>
        <taxon>Alteromonadales</taxon>
        <taxon>Pseudoalteromonadaceae</taxon>
        <taxon>Pseudoalteromonas</taxon>
    </lineage>
</organism>
<dbReference type="Gene3D" id="2.40.50.1020">
    <property type="entry name" value="LytTr DNA-binding domain"/>
    <property type="match status" value="1"/>
</dbReference>
<dbReference type="PANTHER" id="PTHR37299">
    <property type="entry name" value="TRANSCRIPTIONAL REGULATOR-RELATED"/>
    <property type="match status" value="1"/>
</dbReference>
<evidence type="ECO:0000313" key="4">
    <source>
        <dbReference type="EMBL" id="NOU51299.1"/>
    </source>
</evidence>
<feature type="transmembrane region" description="Helical" evidence="2">
    <location>
        <begin position="88"/>
        <end position="107"/>
    </location>
</feature>
<feature type="transmembrane region" description="Helical" evidence="2">
    <location>
        <begin position="20"/>
        <end position="36"/>
    </location>
</feature>
<protein>
    <submittedName>
        <fullName evidence="4">LytTR family transcriptional regulator</fullName>
    </submittedName>
</protein>
<sequence length="258" mass="29695">MQELKAHISKPKQRTKYQWLLSALAWSAIILVLSAIEGTHDLLVAADKQYSNPWWWALQEWCIWYLLSPITFMLLDKLQQQNLLNQKGYLLTLLPMYCTAMAYQAIFDVFVYQDPIPGTLVYFAPSHFLVLLISTAIWHKLWKPPQSEHFPAMLLVDQGRHKTLLALDDIVNINGASNYVEIHTSEDAYIKRATLTHLEQSLPASLFIRCHRSHLVNLRCIEHIERKPSGSAMLHLNNGQTVPLSRRYYSQVKSLSAA</sequence>
<dbReference type="Proteomes" id="UP000586305">
    <property type="component" value="Unassembled WGS sequence"/>
</dbReference>
<proteinExistence type="predicted"/>
<name>A0A849VCA9_9GAMM</name>
<reference evidence="4 5" key="1">
    <citation type="submission" date="2020-04" db="EMBL/GenBank/DDBJ databases">
        <title>Pseudoalteromonas caenipelagi sp. nov., isolated from a tidal flat.</title>
        <authorList>
            <person name="Park S."/>
            <person name="Yoon J.-H."/>
        </authorList>
    </citation>
    <scope>NUCLEOTIDE SEQUENCE [LARGE SCALE GENOMIC DNA]</scope>
    <source>
        <strain evidence="4 5">JBTF-M23</strain>
    </source>
</reference>
<evidence type="ECO:0000259" key="3">
    <source>
        <dbReference type="PROSITE" id="PS50930"/>
    </source>
</evidence>
<dbReference type="Pfam" id="PF04397">
    <property type="entry name" value="LytTR"/>
    <property type="match status" value="1"/>
</dbReference>
<dbReference type="SMART" id="SM00850">
    <property type="entry name" value="LytTR"/>
    <property type="match status" value="1"/>
</dbReference>
<comment type="caution">
    <text evidence="4">The sequence shown here is derived from an EMBL/GenBank/DDBJ whole genome shotgun (WGS) entry which is preliminary data.</text>
</comment>